<keyword evidence="3 4" id="KW-0732">Signal</keyword>
<dbReference type="InterPro" id="IPR039424">
    <property type="entry name" value="SBP_5"/>
</dbReference>
<dbReference type="Gene3D" id="3.40.190.10">
    <property type="entry name" value="Periplasmic binding protein-like II"/>
    <property type="match status" value="1"/>
</dbReference>
<comment type="caution">
    <text evidence="6">The sequence shown here is derived from an EMBL/GenBank/DDBJ whole genome shotgun (WGS) entry which is preliminary data.</text>
</comment>
<comment type="subcellular location">
    <subcellularLocation>
        <location evidence="1">Periplasm</location>
    </subcellularLocation>
</comment>
<dbReference type="EMBL" id="JAAORB010000038">
    <property type="protein sequence ID" value="NHQ75566.1"/>
    <property type="molecule type" value="Genomic_DNA"/>
</dbReference>
<dbReference type="InterPro" id="IPR000914">
    <property type="entry name" value="SBP_5_dom"/>
</dbReference>
<evidence type="ECO:0000256" key="4">
    <source>
        <dbReference type="SAM" id="SignalP"/>
    </source>
</evidence>
<evidence type="ECO:0000313" key="7">
    <source>
        <dbReference type="Proteomes" id="UP000639775"/>
    </source>
</evidence>
<feature type="domain" description="Solute-binding protein family 5" evidence="5">
    <location>
        <begin position="104"/>
        <end position="512"/>
    </location>
</feature>
<dbReference type="Pfam" id="PF00496">
    <property type="entry name" value="SBP_bac_5"/>
    <property type="match status" value="1"/>
</dbReference>
<evidence type="ECO:0000256" key="1">
    <source>
        <dbReference type="ARBA" id="ARBA00004418"/>
    </source>
</evidence>
<sequence length="611" mass="68187">MTPVFFQYKRALGAALSALVLCQGASAEPSHGIAMYGAPALPPDFVSLPYANPDAPKGGRVVTGNVGSFDSLNPFTLKGSSPWQLRHLTHESLMGRSWDEPFTLYGLLAESIETGPDRKWVEFTLRPEARFSDGSPVTAEDVIWSYETLGTKGHPRYRGFWDQVARIEQTGPRRVRLTFTTADRELALIAGLRPILQKAQWDGRDFADAALRDIPIGSAPYVVADYEVGRHVTLHRNPDYWGRELPLRRGTSNFDEIRIEFYGDNTVLKEAFKAQALSWIREFNADRWETQYDFPAVQSGQIVKSEIPHSKPSGMTGFAMNTRRAPLDDWRVRDALIHAFNFEYINDTLTGGRQPRITSYFSNSDLAMQPGPATGAVRDLLAPFADTLPPGTLDGYSLPAADGSARNRRNLRRAVALLAQAGWTVQDGILKNAQGQPLELTVLLQQDALIQQASAIMDIYARALERLGIRLNVQSIDKAQYAERERNFDFDLTFMRRSLSLSPGNEQRFYWGSAAADQPGSRNLMGIRSPAADAMIDAMLTAQSRDGFVAATRALDRVLTAGRYVIPIHQYAVGRIAHISELQYPKDNLPIYGDGIGFLPEVWWYEDKNEQ</sequence>
<dbReference type="GO" id="GO:0030288">
    <property type="term" value="C:outer membrane-bounded periplasmic space"/>
    <property type="evidence" value="ECO:0007669"/>
    <property type="project" value="TreeGrafter"/>
</dbReference>
<dbReference type="Proteomes" id="UP000639775">
    <property type="component" value="Unassembled WGS sequence"/>
</dbReference>
<dbReference type="InterPro" id="IPR030678">
    <property type="entry name" value="Peptide/Ni-bd"/>
</dbReference>
<dbReference type="GO" id="GO:0042884">
    <property type="term" value="P:microcin transport"/>
    <property type="evidence" value="ECO:0007669"/>
    <property type="project" value="TreeGrafter"/>
</dbReference>
<dbReference type="PIRSF" id="PIRSF002741">
    <property type="entry name" value="MppA"/>
    <property type="match status" value="1"/>
</dbReference>
<dbReference type="SUPFAM" id="SSF53850">
    <property type="entry name" value="Periplasmic binding protein-like II"/>
    <property type="match status" value="1"/>
</dbReference>
<dbReference type="RefSeq" id="WP_167199075.1">
    <property type="nucleotide sequence ID" value="NZ_JAAORB010000038.1"/>
</dbReference>
<dbReference type="GO" id="GO:1904680">
    <property type="term" value="F:peptide transmembrane transporter activity"/>
    <property type="evidence" value="ECO:0007669"/>
    <property type="project" value="TreeGrafter"/>
</dbReference>
<dbReference type="CDD" id="cd08497">
    <property type="entry name" value="MbnE-like"/>
    <property type="match status" value="1"/>
</dbReference>
<dbReference type="GO" id="GO:0043190">
    <property type="term" value="C:ATP-binding cassette (ABC) transporter complex"/>
    <property type="evidence" value="ECO:0007669"/>
    <property type="project" value="InterPro"/>
</dbReference>
<dbReference type="GO" id="GO:0015833">
    <property type="term" value="P:peptide transport"/>
    <property type="evidence" value="ECO:0007669"/>
    <property type="project" value="TreeGrafter"/>
</dbReference>
<evidence type="ECO:0000259" key="5">
    <source>
        <dbReference type="Pfam" id="PF00496"/>
    </source>
</evidence>
<feature type="chain" id="PRO_5037100419" evidence="4">
    <location>
        <begin position="28"/>
        <end position="611"/>
    </location>
</feature>
<evidence type="ECO:0000256" key="3">
    <source>
        <dbReference type="ARBA" id="ARBA00022729"/>
    </source>
</evidence>
<organism evidence="6 7">
    <name type="scientific">Roseovarius gahaiensis</name>
    <dbReference type="NCBI Taxonomy" id="2716691"/>
    <lineage>
        <taxon>Bacteria</taxon>
        <taxon>Pseudomonadati</taxon>
        <taxon>Pseudomonadota</taxon>
        <taxon>Alphaproteobacteria</taxon>
        <taxon>Rhodobacterales</taxon>
        <taxon>Roseobacteraceae</taxon>
        <taxon>Roseovarius</taxon>
    </lineage>
</organism>
<name>A0A967BGA0_9RHOB</name>
<evidence type="ECO:0000313" key="6">
    <source>
        <dbReference type="EMBL" id="NHQ75566.1"/>
    </source>
</evidence>
<protein>
    <submittedName>
        <fullName evidence="6">ABC transporter substrate-binding protein</fullName>
    </submittedName>
</protein>
<gene>
    <name evidence="6" type="ORF">HAT86_13985</name>
</gene>
<reference evidence="6" key="1">
    <citation type="submission" date="2020-03" db="EMBL/GenBank/DDBJ databases">
        <title>Roseovarius gahaiensis sp. nov., isolated from Gahai Saline Lake, China.</title>
        <authorList>
            <person name="Sun X."/>
        </authorList>
    </citation>
    <scope>NUCLEOTIDE SEQUENCE</scope>
    <source>
        <strain evidence="6">GH877</strain>
    </source>
</reference>
<dbReference type="PANTHER" id="PTHR30290">
    <property type="entry name" value="PERIPLASMIC BINDING COMPONENT OF ABC TRANSPORTER"/>
    <property type="match status" value="1"/>
</dbReference>
<dbReference type="Gene3D" id="3.10.105.10">
    <property type="entry name" value="Dipeptide-binding Protein, Domain 3"/>
    <property type="match status" value="1"/>
</dbReference>
<keyword evidence="7" id="KW-1185">Reference proteome</keyword>
<dbReference type="AlphaFoldDB" id="A0A967BGA0"/>
<comment type="similarity">
    <text evidence="2">Belongs to the bacterial solute-binding protein 5 family.</text>
</comment>
<accession>A0A967BGA0</accession>
<feature type="signal peptide" evidence="4">
    <location>
        <begin position="1"/>
        <end position="27"/>
    </location>
</feature>
<dbReference type="PANTHER" id="PTHR30290:SF64">
    <property type="entry name" value="ABC TRANSPORTER PERIPLASMIC BINDING PROTEIN"/>
    <property type="match status" value="1"/>
</dbReference>
<evidence type="ECO:0000256" key="2">
    <source>
        <dbReference type="ARBA" id="ARBA00005695"/>
    </source>
</evidence>
<proteinExistence type="inferred from homology"/>